<accession>A0A1Y2GMR8</accession>
<organism evidence="2 3">
    <name type="scientific">Lobosporangium transversale</name>
    <dbReference type="NCBI Taxonomy" id="64571"/>
    <lineage>
        <taxon>Eukaryota</taxon>
        <taxon>Fungi</taxon>
        <taxon>Fungi incertae sedis</taxon>
        <taxon>Mucoromycota</taxon>
        <taxon>Mortierellomycotina</taxon>
        <taxon>Mortierellomycetes</taxon>
        <taxon>Mortierellales</taxon>
        <taxon>Mortierellaceae</taxon>
        <taxon>Lobosporangium</taxon>
    </lineage>
</organism>
<feature type="region of interest" description="Disordered" evidence="1">
    <location>
        <begin position="74"/>
        <end position="93"/>
    </location>
</feature>
<feature type="non-terminal residue" evidence="2">
    <location>
        <position position="432"/>
    </location>
</feature>
<dbReference type="Proteomes" id="UP000193648">
    <property type="component" value="Unassembled WGS sequence"/>
</dbReference>
<evidence type="ECO:0000313" key="2">
    <source>
        <dbReference type="EMBL" id="ORZ13800.1"/>
    </source>
</evidence>
<evidence type="ECO:0000256" key="1">
    <source>
        <dbReference type="SAM" id="MobiDB-lite"/>
    </source>
</evidence>
<feature type="region of interest" description="Disordered" evidence="1">
    <location>
        <begin position="149"/>
        <end position="170"/>
    </location>
</feature>
<feature type="compositionally biased region" description="Polar residues" evidence="1">
    <location>
        <begin position="54"/>
        <end position="69"/>
    </location>
</feature>
<feature type="region of interest" description="Disordered" evidence="1">
    <location>
        <begin position="329"/>
        <end position="364"/>
    </location>
</feature>
<dbReference type="EMBL" id="MCFF01000022">
    <property type="protein sequence ID" value="ORZ13800.1"/>
    <property type="molecule type" value="Genomic_DNA"/>
</dbReference>
<evidence type="ECO:0000313" key="3">
    <source>
        <dbReference type="Proteomes" id="UP000193648"/>
    </source>
</evidence>
<comment type="caution">
    <text evidence="2">The sequence shown here is derived from an EMBL/GenBank/DDBJ whole genome shotgun (WGS) entry which is preliminary data.</text>
</comment>
<dbReference type="GeneID" id="33566275"/>
<name>A0A1Y2GMR8_9FUNG</name>
<feature type="compositionally biased region" description="Acidic residues" evidence="1">
    <location>
        <begin position="339"/>
        <end position="348"/>
    </location>
</feature>
<gene>
    <name evidence="2" type="ORF">BCR41DRAFT_355012</name>
</gene>
<sequence>MQSLVQYSSESESESELESRSILNTSNAAITKGLSSTSTSTTSAALTFTKDKQNNGIAATSGQNNDANISMATEDNTTAKAVSNDRSGDDDDDYVSVALKDLQSFAANIQEPTTSEDDTAVLQTQVQAQALGQGQAQPQDPLSPETIIETSSASSKSVVAGGSNPEDSEIQEDAGTAVVSALSKDQESLPSPKLTRTVVLTTEQQFIFDAFLREIDDIPLTDKDQSYPPGVTLEPLSLDSSSDPTIAADATHSSLREIELEEQWQRTQTVQSIYSRIYQLSLLSSLTIDQQSMENRLIEFAIRILDWEQGGMKPEYFVGEDRAKYMAQKTANDSKMDVDSDDDEDEDHAEGVSKGKSTEITNPPPYGGIVGEMLEYMYTIEKAAAPPKWKVVWNATENTYTYKHVATATYTKTYPSIELIHQLDSLNSPDEV</sequence>
<protein>
    <submittedName>
        <fullName evidence="2">Uncharacterized protein</fullName>
    </submittedName>
</protein>
<dbReference type="OrthoDB" id="2410682at2759"/>
<feature type="region of interest" description="Disordered" evidence="1">
    <location>
        <begin position="1"/>
        <end position="21"/>
    </location>
</feature>
<proteinExistence type="predicted"/>
<feature type="region of interest" description="Disordered" evidence="1">
    <location>
        <begin position="49"/>
        <end position="69"/>
    </location>
</feature>
<dbReference type="AlphaFoldDB" id="A0A1Y2GMR8"/>
<dbReference type="RefSeq" id="XP_021880584.1">
    <property type="nucleotide sequence ID" value="XM_022024431.1"/>
</dbReference>
<dbReference type="InParanoid" id="A0A1Y2GMR8"/>
<reference evidence="2 3" key="1">
    <citation type="submission" date="2016-07" db="EMBL/GenBank/DDBJ databases">
        <title>Pervasive Adenine N6-methylation of Active Genes in Fungi.</title>
        <authorList>
            <consortium name="DOE Joint Genome Institute"/>
            <person name="Mondo S.J."/>
            <person name="Dannebaum R.O."/>
            <person name="Kuo R.C."/>
            <person name="Labutti K."/>
            <person name="Haridas S."/>
            <person name="Kuo A."/>
            <person name="Salamov A."/>
            <person name="Ahrendt S.R."/>
            <person name="Lipzen A."/>
            <person name="Sullivan W."/>
            <person name="Andreopoulos W.B."/>
            <person name="Clum A."/>
            <person name="Lindquist E."/>
            <person name="Daum C."/>
            <person name="Ramamoorthy G.K."/>
            <person name="Gryganskyi A."/>
            <person name="Culley D."/>
            <person name="Magnuson J.K."/>
            <person name="James T.Y."/>
            <person name="O'Malley M.A."/>
            <person name="Stajich J.E."/>
            <person name="Spatafora J.W."/>
            <person name="Visel A."/>
            <person name="Grigoriev I.V."/>
        </authorList>
    </citation>
    <scope>NUCLEOTIDE SEQUENCE [LARGE SCALE GENOMIC DNA]</scope>
    <source>
        <strain evidence="2 3">NRRL 3116</strain>
    </source>
</reference>
<keyword evidence="3" id="KW-1185">Reference proteome</keyword>
<feature type="compositionally biased region" description="Low complexity" evidence="1">
    <location>
        <begin position="149"/>
        <end position="163"/>
    </location>
</feature>
<feature type="compositionally biased region" description="Polar residues" evidence="1">
    <location>
        <begin position="74"/>
        <end position="85"/>
    </location>
</feature>